<feature type="compositionally biased region" description="Low complexity" evidence="5">
    <location>
        <begin position="173"/>
        <end position="183"/>
    </location>
</feature>
<dbReference type="PROSITE" id="PS00149">
    <property type="entry name" value="SULFATASE_2"/>
    <property type="match status" value="1"/>
</dbReference>
<evidence type="ECO:0000256" key="5">
    <source>
        <dbReference type="SAM" id="MobiDB-lite"/>
    </source>
</evidence>
<dbReference type="PANTHER" id="PTHR42693:SF27">
    <property type="entry name" value="ARYLSULFATASE B [PRECURSOR]"/>
    <property type="match status" value="1"/>
</dbReference>
<keyword evidence="3" id="KW-0378">Hydrolase</keyword>
<dbReference type="GO" id="GO:0046872">
    <property type="term" value="F:metal ion binding"/>
    <property type="evidence" value="ECO:0007669"/>
    <property type="project" value="UniProtKB-KW"/>
</dbReference>
<dbReference type="InterPro" id="IPR024607">
    <property type="entry name" value="Sulfatase_CS"/>
</dbReference>
<evidence type="ECO:0000256" key="4">
    <source>
        <dbReference type="ARBA" id="ARBA00022837"/>
    </source>
</evidence>
<dbReference type="GO" id="GO:0004065">
    <property type="term" value="F:arylsulfatase activity"/>
    <property type="evidence" value="ECO:0007669"/>
    <property type="project" value="TreeGrafter"/>
</dbReference>
<keyword evidence="8" id="KW-1185">Reference proteome</keyword>
<dbReference type="Proteomes" id="UP000321083">
    <property type="component" value="Unassembled WGS sequence"/>
</dbReference>
<evidence type="ECO:0000313" key="7">
    <source>
        <dbReference type="EMBL" id="TWW11026.1"/>
    </source>
</evidence>
<dbReference type="EMBL" id="SRHE01000071">
    <property type="protein sequence ID" value="TWW11026.1"/>
    <property type="molecule type" value="Genomic_DNA"/>
</dbReference>
<evidence type="ECO:0000259" key="6">
    <source>
        <dbReference type="Pfam" id="PF00884"/>
    </source>
</evidence>
<dbReference type="InterPro" id="IPR017850">
    <property type="entry name" value="Alkaline_phosphatase_core_sf"/>
</dbReference>
<name>A0A5C6M8D0_9PLAN</name>
<feature type="non-terminal residue" evidence="7">
    <location>
        <position position="1"/>
    </location>
</feature>
<evidence type="ECO:0000256" key="2">
    <source>
        <dbReference type="ARBA" id="ARBA00022723"/>
    </source>
</evidence>
<proteinExistence type="inferred from homology"/>
<feature type="region of interest" description="Disordered" evidence="5">
    <location>
        <begin position="148"/>
        <end position="183"/>
    </location>
</feature>
<sequence length="557" mass="60715">AGDNPPSPGLTVPGGRSDVPVQSEDYYPTLLEGLGLSPAMGQQFDGSSFLPALRGEVPERAPLFQYFPHSTGVPDWLPPAVSVHRGDWKLIRIFHGGDDGAHRLLLFDLANDPGEQRNLAVEQAQVAAELDGLIELFLQRTKAVVPIPNPAFDPQQYDPSLEGKSQPKRQAAAKKSGTAAAKNAGLPEDAAALQGWKPRACTAEVERGVLLLRGTGREPFLGFAPGKLDGQAVLRVRLRCSGGSGQLLWLPAPAAMPLPEQPAAKYSVKAGDWVELKLPVNSPADTAGILRLFVPAQGAVVEIDWLELTNSGKTRRWDFDAGELQPDRPNCVFIMADDLGWADVQFHGGTVPTPHLNRLLAEGQELTQHYVALLCTPTRTGLLSGRFWSRFGVTKPQNPRVFSADTVTLPKALQAVGYDTCLVGKWHLGSHPNDGPQHFGFDYSYGSLAGGVGPWNHRYKEGRFSETWHRGGRLLRESGHVTDLLCREAVDWIEARAADVPFFLYVPMTAVHLPVKEPEETLIVFTSDNGGSTAENHDPKYPEDDYWRAARLSGCEC</sequence>
<accession>A0A5C6M8D0</accession>
<dbReference type="InterPro" id="IPR050738">
    <property type="entry name" value="Sulfatase"/>
</dbReference>
<evidence type="ECO:0000256" key="1">
    <source>
        <dbReference type="ARBA" id="ARBA00008779"/>
    </source>
</evidence>
<evidence type="ECO:0000256" key="3">
    <source>
        <dbReference type="ARBA" id="ARBA00022801"/>
    </source>
</evidence>
<keyword evidence="2" id="KW-0479">Metal-binding</keyword>
<dbReference type="SUPFAM" id="SSF53649">
    <property type="entry name" value="Alkaline phosphatase-like"/>
    <property type="match status" value="2"/>
</dbReference>
<feature type="domain" description="Sulfatase N-terminal" evidence="6">
    <location>
        <begin position="329"/>
        <end position="518"/>
    </location>
</feature>
<reference evidence="7 8" key="2">
    <citation type="submission" date="2019-08" db="EMBL/GenBank/DDBJ databases">
        <authorList>
            <person name="Henke P."/>
        </authorList>
    </citation>
    <scope>NUCLEOTIDE SEQUENCE [LARGE SCALE GENOMIC DNA]</scope>
    <source>
        <strain evidence="7">Phe10_nw2017</strain>
    </source>
</reference>
<protein>
    <recommendedName>
        <fullName evidence="6">Sulfatase N-terminal domain-containing protein</fullName>
    </recommendedName>
</protein>
<dbReference type="PANTHER" id="PTHR42693">
    <property type="entry name" value="ARYLSULFATASE FAMILY MEMBER"/>
    <property type="match status" value="1"/>
</dbReference>
<evidence type="ECO:0000313" key="8">
    <source>
        <dbReference type="Proteomes" id="UP000321083"/>
    </source>
</evidence>
<comment type="similarity">
    <text evidence="1">Belongs to the sulfatase family.</text>
</comment>
<dbReference type="AlphaFoldDB" id="A0A5C6M8D0"/>
<dbReference type="Gene3D" id="3.40.720.10">
    <property type="entry name" value="Alkaline Phosphatase, subunit A"/>
    <property type="match status" value="2"/>
</dbReference>
<dbReference type="Pfam" id="PF00884">
    <property type="entry name" value="Sulfatase"/>
    <property type="match status" value="1"/>
</dbReference>
<reference evidence="7 8" key="1">
    <citation type="submission" date="2019-08" db="EMBL/GenBank/DDBJ databases">
        <title>100 year-old enigma solved: identification of Planctomyces bekefii, the type genus and species of the phylum Planctomycetes.</title>
        <authorList>
            <person name="Svetlana D.N."/>
            <person name="Overmann J."/>
        </authorList>
    </citation>
    <scope>NUCLEOTIDE SEQUENCE [LARGE SCALE GENOMIC DNA]</scope>
    <source>
        <strain evidence="7">Phe10_nw2017</strain>
    </source>
</reference>
<organism evidence="7 8">
    <name type="scientific">Planctomyces bekefii</name>
    <dbReference type="NCBI Taxonomy" id="1653850"/>
    <lineage>
        <taxon>Bacteria</taxon>
        <taxon>Pseudomonadati</taxon>
        <taxon>Planctomycetota</taxon>
        <taxon>Planctomycetia</taxon>
        <taxon>Planctomycetales</taxon>
        <taxon>Planctomycetaceae</taxon>
        <taxon>Planctomyces</taxon>
    </lineage>
</organism>
<dbReference type="InterPro" id="IPR000917">
    <property type="entry name" value="Sulfatase_N"/>
</dbReference>
<gene>
    <name evidence="7" type="ORF">E3A20_05670</name>
</gene>
<comment type="caution">
    <text evidence="7">The sequence shown here is derived from an EMBL/GenBank/DDBJ whole genome shotgun (WGS) entry which is preliminary data.</text>
</comment>
<feature type="region of interest" description="Disordered" evidence="5">
    <location>
        <begin position="1"/>
        <end position="21"/>
    </location>
</feature>
<keyword evidence="4" id="KW-0106">Calcium</keyword>